<sequence length="175" mass="19608">MLVRMAVTQQLVRIPAERLAVCRRSVEAVDEVCSFLAVSDEDQLDLNWWPSVLKRVWELAGVEARTLALLRRAVDGDDEVNPAYRDCPDTIWQHPVTALEPSPVGEVADALRAVTSQDIRAVVPPDPGEVEAELARVARWVDGDLAGPLIIQHALLRDFYEEAAQRHLAVVLWWD</sequence>
<proteinExistence type="predicted"/>
<dbReference type="EMBL" id="MSIF01000008">
    <property type="protein sequence ID" value="OLF09728.1"/>
    <property type="molecule type" value="Genomic_DNA"/>
</dbReference>
<gene>
    <name evidence="1" type="ORF">BLA60_18270</name>
</gene>
<protein>
    <recommendedName>
        <fullName evidence="3">DUF1877 family protein</fullName>
    </recommendedName>
</protein>
<keyword evidence="2" id="KW-1185">Reference proteome</keyword>
<dbReference type="Proteomes" id="UP000185696">
    <property type="component" value="Unassembled WGS sequence"/>
</dbReference>
<comment type="caution">
    <text evidence="1">The sequence shown here is derived from an EMBL/GenBank/DDBJ whole genome shotgun (WGS) entry which is preliminary data.</text>
</comment>
<organism evidence="1 2">
    <name type="scientific">Actinophytocola xinjiangensis</name>
    <dbReference type="NCBI Taxonomy" id="485602"/>
    <lineage>
        <taxon>Bacteria</taxon>
        <taxon>Bacillati</taxon>
        <taxon>Actinomycetota</taxon>
        <taxon>Actinomycetes</taxon>
        <taxon>Pseudonocardiales</taxon>
        <taxon>Pseudonocardiaceae</taxon>
    </lineage>
</organism>
<dbReference type="OrthoDB" id="4274517at2"/>
<dbReference type="InterPro" id="IPR035944">
    <property type="entry name" value="YfbM-like_sf"/>
</dbReference>
<evidence type="ECO:0008006" key="3">
    <source>
        <dbReference type="Google" id="ProtNLM"/>
    </source>
</evidence>
<evidence type="ECO:0000313" key="1">
    <source>
        <dbReference type="EMBL" id="OLF09728.1"/>
    </source>
</evidence>
<dbReference type="AlphaFoldDB" id="A0A7Z1AYW7"/>
<evidence type="ECO:0000313" key="2">
    <source>
        <dbReference type="Proteomes" id="UP000185696"/>
    </source>
</evidence>
<dbReference type="Gene3D" id="3.40.1760.10">
    <property type="entry name" value="YfbM-like super family"/>
    <property type="match status" value="1"/>
</dbReference>
<accession>A0A7Z1AYW7</accession>
<dbReference type="RefSeq" id="WP_075134119.1">
    <property type="nucleotide sequence ID" value="NZ_MSIF01000008.1"/>
</dbReference>
<reference evidence="1 2" key="1">
    <citation type="submission" date="2016-12" db="EMBL/GenBank/DDBJ databases">
        <title>The draft genome sequence of Actinophytocola xinjiangensis.</title>
        <authorList>
            <person name="Wang W."/>
            <person name="Yuan L."/>
        </authorList>
    </citation>
    <scope>NUCLEOTIDE SEQUENCE [LARGE SCALE GENOMIC DNA]</scope>
    <source>
        <strain evidence="1 2">CGMCC 4.4663</strain>
    </source>
</reference>
<name>A0A7Z1AYW7_9PSEU</name>